<dbReference type="EMBL" id="CAJNON010000037">
    <property type="protein sequence ID" value="CAF0840665.1"/>
    <property type="molecule type" value="Genomic_DNA"/>
</dbReference>
<evidence type="ECO:0000259" key="6">
    <source>
        <dbReference type="PROSITE" id="PS50186"/>
    </source>
</evidence>
<name>A0A813VEM8_9BILA</name>
<protein>
    <recommendedName>
        <fullName evidence="12">Rap guanine nucleotide exchange factor 4</fullName>
    </recommendedName>
</protein>
<feature type="domain" description="Cyclic nucleotide-binding" evidence="5">
    <location>
        <begin position="370"/>
        <end position="471"/>
    </location>
</feature>
<dbReference type="InterPro" id="IPR036388">
    <property type="entry name" value="WH-like_DNA-bd_sf"/>
</dbReference>
<dbReference type="InterPro" id="IPR029071">
    <property type="entry name" value="Ubiquitin-like_domsf"/>
</dbReference>
<accession>A0A813VEM8</accession>
<dbReference type="SUPFAM" id="SSF51206">
    <property type="entry name" value="cAMP-binding domain-like"/>
    <property type="match status" value="2"/>
</dbReference>
<dbReference type="InterPro" id="IPR036390">
    <property type="entry name" value="WH_DNA-bd_sf"/>
</dbReference>
<dbReference type="InterPro" id="IPR036964">
    <property type="entry name" value="RASGEF_cat_dom_sf"/>
</dbReference>
<feature type="domain" description="Ras-GEF" evidence="4">
    <location>
        <begin position="780"/>
        <end position="1018"/>
    </location>
</feature>
<dbReference type="SMART" id="SM00049">
    <property type="entry name" value="DEP"/>
    <property type="match status" value="1"/>
</dbReference>
<dbReference type="Pfam" id="PF00610">
    <property type="entry name" value="DEP"/>
    <property type="match status" value="1"/>
</dbReference>
<organism evidence="9 11">
    <name type="scientific">Adineta steineri</name>
    <dbReference type="NCBI Taxonomy" id="433720"/>
    <lineage>
        <taxon>Eukaryota</taxon>
        <taxon>Metazoa</taxon>
        <taxon>Spiralia</taxon>
        <taxon>Gnathifera</taxon>
        <taxon>Rotifera</taxon>
        <taxon>Eurotatoria</taxon>
        <taxon>Bdelloidea</taxon>
        <taxon>Adinetida</taxon>
        <taxon>Adinetidae</taxon>
        <taxon>Adineta</taxon>
    </lineage>
</organism>
<dbReference type="SMART" id="SM00100">
    <property type="entry name" value="cNMP"/>
    <property type="match status" value="2"/>
</dbReference>
<sequence>MKILSGSPQADKPHTPVISLDWTECLDKRPTDRTSDDLDTIFSKLKDVKAFEKFHPLLIQQLCYYSYFENLEKGVTLFRTGDLGANWFAILSGNVDVCVPAENGKGHTLICTLEAGAAFGESILYDTPRNATVITSSIVMLLRVEQKDFKILWERNKQYMHGVITSLSRLTNTLDPKRRASEFDPSLLPQVVSSKFFKDDPTRNPALPIVPAASVRIQHAAYVLRTCILGKAPQMIRDRKYHLKMHRSCLVGSEMVDWLIHQSPIVHSRSQAVGMWQALLEEAAIAHVSQEHYFKDKYLFYRFSGDEDGKLTKPGPSEQNVCEEQLNDVIVTLAQVGPDAMLRMILRKPPHERTIDDLEIIYDELLHVKALSHLSSLVKRELASVLIFEAHPFKGEVLFSQGDEGKSWYIILKGSVQCILYGKGVVGTLHEGDDFGKLSLVNNSPRTATIILNEDNTHFLRVDKDDFNRVLRDVEANTIKLKEFGKDVLILEKVPINVKTSDGTYQVCYKYSVMSGTAEKLLGYLLETYICVNFEEGDTILDDFFATYVIFMPTNQICATLLSIYKAKPHQRIGENIGLTLQEKIKVIRFILEWHDTTKETFFEDPKISLFLDELHQLIRVDVKVYPQLKDEMKTFESIMESDAEPKETRKSKLPWKQRNSIDKPKMIRSSDEVIFKVYCADHTYTTMKMRVDTPASRIIRLAADKLGLRSDQPDDLKLCEVKSTGERLLYKESDLSISYGLSLNGRLFLAPGDHLDALVPLPEQEGPQRGTWQKLEMFGSKELAYAITMHDYELFMAINQHELLYQVFGRYKYNKITANLDTFMRRFNEIQYWIVTEICLTPSPGKRVQLLRKFIKLASYCKEYRNLNSFFAIVMGLSNIAVSRLSLTWERLPSKIKRMFSEFETLMDPSRNHRVYRSTLTKLTPPIILFMPLLLKDLTFTHEGNKTYLIEGLVNFEKMRMLSHTMRTLKICRSQTLQLQVPQGAKNLSEIQEYVRDLVVIDNQRILNQLSNKLEPRQT</sequence>
<dbReference type="FunFam" id="1.10.840.10:FF:000002">
    <property type="entry name" value="Rap guanine nucleotide exchange factor 4"/>
    <property type="match status" value="1"/>
</dbReference>
<dbReference type="SUPFAM" id="SSF48366">
    <property type="entry name" value="Ras GEF"/>
    <property type="match status" value="1"/>
</dbReference>
<dbReference type="InterPro" id="IPR000651">
    <property type="entry name" value="Ras-like_Gua-exchang_fac_N"/>
</dbReference>
<dbReference type="PROSITE" id="PS50042">
    <property type="entry name" value="CNMP_BINDING_3"/>
    <property type="match status" value="2"/>
</dbReference>
<dbReference type="InterPro" id="IPR008937">
    <property type="entry name" value="Ras-like_GEF"/>
</dbReference>
<dbReference type="InterPro" id="IPR001895">
    <property type="entry name" value="RASGEF_cat_dom"/>
</dbReference>
<dbReference type="Pfam" id="PF00617">
    <property type="entry name" value="RasGEF"/>
    <property type="match status" value="1"/>
</dbReference>
<dbReference type="PANTHER" id="PTHR23113">
    <property type="entry name" value="GUANINE NUCLEOTIDE EXCHANGE FACTOR"/>
    <property type="match status" value="1"/>
</dbReference>
<dbReference type="InterPro" id="IPR014710">
    <property type="entry name" value="RmlC-like_jellyroll"/>
</dbReference>
<dbReference type="PANTHER" id="PTHR23113:SF327">
    <property type="entry name" value="EXCHANGE PROTEIN DIRECTLY ACTIVATED BY CAMP, ISOFORM E"/>
    <property type="match status" value="1"/>
</dbReference>
<dbReference type="PROSITE" id="PS50212">
    <property type="entry name" value="RASGEF_NTER"/>
    <property type="match status" value="1"/>
</dbReference>
<evidence type="ECO:0000256" key="1">
    <source>
        <dbReference type="ARBA" id="ARBA00010829"/>
    </source>
</evidence>
<dbReference type="GO" id="GO:0005085">
    <property type="term" value="F:guanyl-nucleotide exchange factor activity"/>
    <property type="evidence" value="ECO:0007669"/>
    <property type="project" value="UniProtKB-KW"/>
</dbReference>
<evidence type="ECO:0000313" key="11">
    <source>
        <dbReference type="Proteomes" id="UP000663891"/>
    </source>
</evidence>
<dbReference type="EMBL" id="CAJOAY010000004">
    <property type="protein sequence ID" value="CAF3479008.1"/>
    <property type="molecule type" value="Genomic_DNA"/>
</dbReference>
<dbReference type="Gene3D" id="1.10.10.10">
    <property type="entry name" value="Winged helix-like DNA-binding domain superfamily/Winged helix DNA-binding domain"/>
    <property type="match status" value="1"/>
</dbReference>
<proteinExistence type="inferred from homology"/>
<dbReference type="SMART" id="SM00229">
    <property type="entry name" value="RasGEFN"/>
    <property type="match status" value="1"/>
</dbReference>
<dbReference type="AlphaFoldDB" id="A0A813VEM8"/>
<dbReference type="Proteomes" id="UP000663891">
    <property type="component" value="Unassembled WGS sequence"/>
</dbReference>
<dbReference type="GO" id="GO:0007265">
    <property type="term" value="P:Ras protein signal transduction"/>
    <property type="evidence" value="ECO:0007669"/>
    <property type="project" value="TreeGrafter"/>
</dbReference>
<dbReference type="Pfam" id="PF00618">
    <property type="entry name" value="RasGEF_N"/>
    <property type="match status" value="1"/>
</dbReference>
<evidence type="ECO:0000259" key="8">
    <source>
        <dbReference type="PROSITE" id="PS50212"/>
    </source>
</evidence>
<comment type="caution">
    <text evidence="9">The sequence shown here is derived from an EMBL/GenBank/DDBJ whole genome shotgun (WGS) entry which is preliminary data.</text>
</comment>
<dbReference type="GO" id="GO:0005886">
    <property type="term" value="C:plasma membrane"/>
    <property type="evidence" value="ECO:0007669"/>
    <property type="project" value="TreeGrafter"/>
</dbReference>
<dbReference type="Gene3D" id="3.10.20.90">
    <property type="entry name" value="Phosphatidylinositol 3-kinase Catalytic Subunit, Chain A, domain 1"/>
    <property type="match status" value="1"/>
</dbReference>
<dbReference type="SMART" id="SM00147">
    <property type="entry name" value="RasGEF"/>
    <property type="match status" value="1"/>
</dbReference>
<evidence type="ECO:0000259" key="4">
    <source>
        <dbReference type="PROSITE" id="PS50009"/>
    </source>
</evidence>
<evidence type="ECO:0008006" key="12">
    <source>
        <dbReference type="Google" id="ProtNLM"/>
    </source>
</evidence>
<feature type="domain" description="N-terminal Ras-GEF" evidence="8">
    <location>
        <begin position="509"/>
        <end position="644"/>
    </location>
</feature>
<dbReference type="SUPFAM" id="SSF54236">
    <property type="entry name" value="Ubiquitin-like"/>
    <property type="match status" value="1"/>
</dbReference>
<comment type="similarity">
    <text evidence="1">Belongs to the RAPGEF2 family.</text>
</comment>
<evidence type="ECO:0000313" key="9">
    <source>
        <dbReference type="EMBL" id="CAF0840665.1"/>
    </source>
</evidence>
<keyword evidence="2 3" id="KW-0344">Guanine-nucleotide releasing factor</keyword>
<dbReference type="CDD" id="cd00155">
    <property type="entry name" value="RasGEF"/>
    <property type="match status" value="1"/>
</dbReference>
<dbReference type="Gene3D" id="1.10.8.1240">
    <property type="match status" value="1"/>
</dbReference>
<feature type="domain" description="Ras-associating" evidence="7">
    <location>
        <begin position="672"/>
        <end position="755"/>
    </location>
</feature>
<dbReference type="CDD" id="cd04437">
    <property type="entry name" value="DEP_Epac"/>
    <property type="match status" value="1"/>
</dbReference>
<dbReference type="OrthoDB" id="21144at2759"/>
<dbReference type="InterPro" id="IPR018490">
    <property type="entry name" value="cNMP-bd_dom_sf"/>
</dbReference>
<evidence type="ECO:0000259" key="5">
    <source>
        <dbReference type="PROSITE" id="PS50042"/>
    </source>
</evidence>
<evidence type="ECO:0000313" key="10">
    <source>
        <dbReference type="EMBL" id="CAF3479008.1"/>
    </source>
</evidence>
<dbReference type="PROSITE" id="PS50200">
    <property type="entry name" value="RA"/>
    <property type="match status" value="1"/>
</dbReference>
<feature type="domain" description="DEP" evidence="6">
    <location>
        <begin position="230"/>
        <end position="305"/>
    </location>
</feature>
<dbReference type="InterPro" id="IPR000595">
    <property type="entry name" value="cNMP-bd_dom"/>
</dbReference>
<dbReference type="Gene3D" id="1.20.870.10">
    <property type="entry name" value="Son of sevenless (SoS) protein Chain: S domain 1"/>
    <property type="match status" value="1"/>
</dbReference>
<dbReference type="Gene3D" id="1.10.840.10">
    <property type="entry name" value="Ras guanine-nucleotide exchange factors catalytic domain"/>
    <property type="match status" value="1"/>
</dbReference>
<dbReference type="PROSITE" id="PS50186">
    <property type="entry name" value="DEP"/>
    <property type="match status" value="1"/>
</dbReference>
<dbReference type="CDD" id="cd00038">
    <property type="entry name" value="CAP_ED"/>
    <property type="match status" value="2"/>
</dbReference>
<dbReference type="Pfam" id="PF00027">
    <property type="entry name" value="cNMP_binding"/>
    <property type="match status" value="2"/>
</dbReference>
<dbReference type="InterPro" id="IPR000591">
    <property type="entry name" value="DEP_dom"/>
</dbReference>
<dbReference type="PROSITE" id="PS50009">
    <property type="entry name" value="RASGEF_CAT"/>
    <property type="match status" value="1"/>
</dbReference>
<evidence type="ECO:0000256" key="3">
    <source>
        <dbReference type="PROSITE-ProRule" id="PRU00168"/>
    </source>
</evidence>
<dbReference type="Gene3D" id="2.60.120.10">
    <property type="entry name" value="Jelly Rolls"/>
    <property type="match status" value="2"/>
</dbReference>
<dbReference type="InterPro" id="IPR023578">
    <property type="entry name" value="Ras_GEF_dom_sf"/>
</dbReference>
<dbReference type="Proteomes" id="UP000663881">
    <property type="component" value="Unassembled WGS sequence"/>
</dbReference>
<dbReference type="SUPFAM" id="SSF46785">
    <property type="entry name" value="Winged helix' DNA-binding domain"/>
    <property type="match status" value="1"/>
</dbReference>
<feature type="domain" description="Cyclic nucleotide-binding" evidence="5">
    <location>
        <begin position="50"/>
        <end position="152"/>
    </location>
</feature>
<evidence type="ECO:0000256" key="2">
    <source>
        <dbReference type="ARBA" id="ARBA00022658"/>
    </source>
</evidence>
<reference evidence="9" key="1">
    <citation type="submission" date="2021-02" db="EMBL/GenBank/DDBJ databases">
        <authorList>
            <person name="Nowell W R."/>
        </authorList>
    </citation>
    <scope>NUCLEOTIDE SEQUENCE</scope>
</reference>
<dbReference type="InterPro" id="IPR000159">
    <property type="entry name" value="RA_dom"/>
</dbReference>
<evidence type="ECO:0000259" key="7">
    <source>
        <dbReference type="PROSITE" id="PS50200"/>
    </source>
</evidence>
<gene>
    <name evidence="10" type="ORF">OKA104_LOCUS196</name>
    <name evidence="9" type="ORF">VCS650_LOCUS6117</name>
</gene>